<dbReference type="InterPro" id="IPR017595">
    <property type="entry name" value="OHCU_decarboxylase-2"/>
</dbReference>
<comment type="pathway">
    <text evidence="2">Purine metabolism; urate degradation; (S)-allantoin from urate: step 3/3.</text>
</comment>
<keyword evidence="6" id="KW-0456">Lyase</keyword>
<comment type="catalytic activity">
    <reaction evidence="1">
        <text>5-hydroxy-2-oxo-4-ureido-2,5-dihydro-1H-imidazole-5-carboxylate + H(+) = (S)-allantoin + CO2</text>
        <dbReference type="Rhea" id="RHEA:26301"/>
        <dbReference type="ChEBI" id="CHEBI:15378"/>
        <dbReference type="ChEBI" id="CHEBI:15678"/>
        <dbReference type="ChEBI" id="CHEBI:16526"/>
        <dbReference type="ChEBI" id="CHEBI:58639"/>
        <dbReference type="EC" id="4.1.1.97"/>
    </reaction>
</comment>
<evidence type="ECO:0000256" key="1">
    <source>
        <dbReference type="ARBA" id="ARBA00001163"/>
    </source>
</evidence>
<dbReference type="GO" id="GO:0019628">
    <property type="term" value="P:urate catabolic process"/>
    <property type="evidence" value="ECO:0007669"/>
    <property type="project" value="TreeGrafter"/>
</dbReference>
<dbReference type="NCBIfam" id="NF010372">
    <property type="entry name" value="PRK13798.1"/>
    <property type="match status" value="1"/>
</dbReference>
<dbReference type="AlphaFoldDB" id="D7FIQ6"/>
<evidence type="ECO:0000256" key="4">
    <source>
        <dbReference type="ARBA" id="ARBA00022631"/>
    </source>
</evidence>
<dbReference type="GO" id="GO:0006144">
    <property type="term" value="P:purine nucleobase metabolic process"/>
    <property type="evidence" value="ECO:0007669"/>
    <property type="project" value="UniProtKB-KW"/>
</dbReference>
<evidence type="ECO:0000259" key="8">
    <source>
        <dbReference type="Pfam" id="PF09349"/>
    </source>
</evidence>
<organism evidence="9 10">
    <name type="scientific">Ectocarpus siliculosus</name>
    <name type="common">Brown alga</name>
    <name type="synonym">Conferva siliculosa</name>
    <dbReference type="NCBI Taxonomy" id="2880"/>
    <lineage>
        <taxon>Eukaryota</taxon>
        <taxon>Sar</taxon>
        <taxon>Stramenopiles</taxon>
        <taxon>Ochrophyta</taxon>
        <taxon>PX clade</taxon>
        <taxon>Phaeophyceae</taxon>
        <taxon>Ectocarpales</taxon>
        <taxon>Ectocarpaceae</taxon>
        <taxon>Ectocarpus</taxon>
    </lineage>
</organism>
<feature type="domain" description="Oxo-4-hydroxy-4-carboxy-5-ureidoimidazoline decarboxylase" evidence="8">
    <location>
        <begin position="6"/>
        <end position="161"/>
    </location>
</feature>
<name>D7FIQ6_ECTSI</name>
<dbReference type="OMA" id="AHPMIGD"/>
<dbReference type="SUPFAM" id="SSF158694">
    <property type="entry name" value="UraD-Like"/>
    <property type="match status" value="1"/>
</dbReference>
<evidence type="ECO:0000313" key="10">
    <source>
        <dbReference type="Proteomes" id="UP000002630"/>
    </source>
</evidence>
<dbReference type="Gene3D" id="1.10.3330.10">
    <property type="entry name" value="Oxo-4-hydroxy-4-carboxy-5-ureidoimidazoline decarboxylase"/>
    <property type="match status" value="1"/>
</dbReference>
<dbReference type="EC" id="4.1.1.97" evidence="3"/>
<dbReference type="eggNOG" id="KOG3006">
    <property type="taxonomic scope" value="Eukaryota"/>
</dbReference>
<sequence length="192" mass="21188">MEALQALPRHELRQELLRCCHSNAWADAVLGRMPFKSEEEAREAMDDCWAKLTPADYLEAVAAHPAIGDKQALRDKFAPSRSGWEDKEQASAAGASETVLDELSELNEKYRRKNGFVFLVCASGLPADAILALLKARLPNDRDTEIRNAVEEQRKITQLRFARLLTEISPPAIAGGASDTNKRSTPSGSSRL</sequence>
<evidence type="ECO:0000256" key="5">
    <source>
        <dbReference type="ARBA" id="ARBA00022793"/>
    </source>
</evidence>
<dbReference type="NCBIfam" id="TIGR03180">
    <property type="entry name" value="UraD_2"/>
    <property type="match status" value="1"/>
</dbReference>
<gene>
    <name evidence="9" type="ORF">Esi_0122_0105</name>
</gene>
<dbReference type="EMBL" id="FN649745">
    <property type="protein sequence ID" value="CBJ28874.1"/>
    <property type="molecule type" value="Genomic_DNA"/>
</dbReference>
<evidence type="ECO:0000256" key="6">
    <source>
        <dbReference type="ARBA" id="ARBA00023239"/>
    </source>
</evidence>
<dbReference type="InParanoid" id="D7FIQ6"/>
<evidence type="ECO:0000256" key="2">
    <source>
        <dbReference type="ARBA" id="ARBA00004754"/>
    </source>
</evidence>
<dbReference type="STRING" id="2880.D7FIQ6"/>
<evidence type="ECO:0000256" key="7">
    <source>
        <dbReference type="SAM" id="MobiDB-lite"/>
    </source>
</evidence>
<dbReference type="OrthoDB" id="10265230at2759"/>
<dbReference type="Pfam" id="PF09349">
    <property type="entry name" value="OHCU_decarbox"/>
    <property type="match status" value="1"/>
</dbReference>
<dbReference type="InterPro" id="IPR036778">
    <property type="entry name" value="OHCU_decarboxylase_sf"/>
</dbReference>
<feature type="compositionally biased region" description="Polar residues" evidence="7">
    <location>
        <begin position="183"/>
        <end position="192"/>
    </location>
</feature>
<protein>
    <recommendedName>
        <fullName evidence="3">2-oxo-4-hydroxy-4-carboxy-5-ureidoimidazoline decarboxylase</fullName>
        <ecNumber evidence="3">4.1.1.97</ecNumber>
    </recommendedName>
</protein>
<proteinExistence type="predicted"/>
<dbReference type="GO" id="GO:0005777">
    <property type="term" value="C:peroxisome"/>
    <property type="evidence" value="ECO:0007669"/>
    <property type="project" value="TreeGrafter"/>
</dbReference>
<dbReference type="PANTHER" id="PTHR43466:SF1">
    <property type="entry name" value="2-OXO-4-HYDROXY-4-CARBOXY-5-UREIDOIMIDAZOLINE DECARBOXYLASE-RELATED"/>
    <property type="match status" value="1"/>
</dbReference>
<evidence type="ECO:0000256" key="3">
    <source>
        <dbReference type="ARBA" id="ARBA00012257"/>
    </source>
</evidence>
<feature type="region of interest" description="Disordered" evidence="7">
    <location>
        <begin position="172"/>
        <end position="192"/>
    </location>
</feature>
<reference evidence="9 10" key="1">
    <citation type="journal article" date="2010" name="Nature">
        <title>The Ectocarpus genome and the independent evolution of multicellularity in brown algae.</title>
        <authorList>
            <person name="Cock J.M."/>
            <person name="Sterck L."/>
            <person name="Rouze P."/>
            <person name="Scornet D."/>
            <person name="Allen A.E."/>
            <person name="Amoutzias G."/>
            <person name="Anthouard V."/>
            <person name="Artiguenave F."/>
            <person name="Aury J.M."/>
            <person name="Badger J.H."/>
            <person name="Beszteri B."/>
            <person name="Billiau K."/>
            <person name="Bonnet E."/>
            <person name="Bothwell J.H."/>
            <person name="Bowler C."/>
            <person name="Boyen C."/>
            <person name="Brownlee C."/>
            <person name="Carrano C.J."/>
            <person name="Charrier B."/>
            <person name="Cho G.Y."/>
            <person name="Coelho S.M."/>
            <person name="Collen J."/>
            <person name="Corre E."/>
            <person name="Da Silva C."/>
            <person name="Delage L."/>
            <person name="Delaroque N."/>
            <person name="Dittami S.M."/>
            <person name="Doulbeau S."/>
            <person name="Elias M."/>
            <person name="Farnham G."/>
            <person name="Gachon C.M."/>
            <person name="Gschloessl B."/>
            <person name="Heesch S."/>
            <person name="Jabbari K."/>
            <person name="Jubin C."/>
            <person name="Kawai H."/>
            <person name="Kimura K."/>
            <person name="Kloareg B."/>
            <person name="Kupper F.C."/>
            <person name="Lang D."/>
            <person name="Le Bail A."/>
            <person name="Leblanc C."/>
            <person name="Lerouge P."/>
            <person name="Lohr M."/>
            <person name="Lopez P.J."/>
            <person name="Martens C."/>
            <person name="Maumus F."/>
            <person name="Michel G."/>
            <person name="Miranda-Saavedra D."/>
            <person name="Morales J."/>
            <person name="Moreau H."/>
            <person name="Motomura T."/>
            <person name="Nagasato C."/>
            <person name="Napoli C.A."/>
            <person name="Nelson D.R."/>
            <person name="Nyvall-Collen P."/>
            <person name="Peters A.F."/>
            <person name="Pommier C."/>
            <person name="Potin P."/>
            <person name="Poulain J."/>
            <person name="Quesneville H."/>
            <person name="Read B."/>
            <person name="Rensing S.A."/>
            <person name="Ritter A."/>
            <person name="Rousvoal S."/>
            <person name="Samanta M."/>
            <person name="Samson G."/>
            <person name="Schroeder D.C."/>
            <person name="Segurens B."/>
            <person name="Strittmatter M."/>
            <person name="Tonon T."/>
            <person name="Tregear J.W."/>
            <person name="Valentin K."/>
            <person name="von Dassow P."/>
            <person name="Yamagishi T."/>
            <person name="Van de Peer Y."/>
            <person name="Wincker P."/>
        </authorList>
    </citation>
    <scope>NUCLEOTIDE SEQUENCE [LARGE SCALE GENOMIC DNA]</scope>
    <source>
        <strain evidence="10">Ec32 / CCAP1310/4</strain>
    </source>
</reference>
<keyword evidence="10" id="KW-1185">Reference proteome</keyword>
<accession>D7FIQ6</accession>
<dbReference type="InterPro" id="IPR018020">
    <property type="entry name" value="OHCU_decarboxylase"/>
</dbReference>
<evidence type="ECO:0000313" key="9">
    <source>
        <dbReference type="EMBL" id="CBJ28874.1"/>
    </source>
</evidence>
<dbReference type="EMBL" id="FN647890">
    <property type="protein sequence ID" value="CBJ28874.1"/>
    <property type="molecule type" value="Genomic_DNA"/>
</dbReference>
<keyword evidence="5" id="KW-0210">Decarboxylase</keyword>
<dbReference type="Proteomes" id="UP000002630">
    <property type="component" value="Linkage Group LG20"/>
</dbReference>
<dbReference type="PANTHER" id="PTHR43466">
    <property type="entry name" value="2-OXO-4-HYDROXY-4-CARBOXY-5-UREIDOIMIDAZOLINE DECARBOXYLASE-RELATED"/>
    <property type="match status" value="1"/>
</dbReference>
<dbReference type="GO" id="GO:0051997">
    <property type="term" value="F:2-oxo-4-hydroxy-4-carboxy-5-ureidoimidazoline decarboxylase activity"/>
    <property type="evidence" value="ECO:0007669"/>
    <property type="project" value="UniProtKB-EC"/>
</dbReference>
<keyword evidence="4" id="KW-0659">Purine metabolism</keyword>